<feature type="region of interest" description="Disordered" evidence="15">
    <location>
        <begin position="47"/>
        <end position="68"/>
    </location>
</feature>
<dbReference type="FunFam" id="2.170.130.10:FF:000001">
    <property type="entry name" value="Catecholate siderophore TonB-dependent receptor"/>
    <property type="match status" value="1"/>
</dbReference>
<evidence type="ECO:0000256" key="4">
    <source>
        <dbReference type="ARBA" id="ARBA00022452"/>
    </source>
</evidence>
<dbReference type="GO" id="GO:0038023">
    <property type="term" value="F:signaling receptor activity"/>
    <property type="evidence" value="ECO:0007669"/>
    <property type="project" value="InterPro"/>
</dbReference>
<dbReference type="FunFam" id="2.40.170.20:FF:000005">
    <property type="entry name" value="TonB-dependent siderophore receptor"/>
    <property type="match status" value="1"/>
</dbReference>
<dbReference type="GO" id="GO:0015891">
    <property type="term" value="P:siderophore transport"/>
    <property type="evidence" value="ECO:0007669"/>
    <property type="project" value="InterPro"/>
</dbReference>
<dbReference type="InterPro" id="IPR039426">
    <property type="entry name" value="TonB-dep_rcpt-like"/>
</dbReference>
<keyword evidence="5" id="KW-0410">Iron transport</keyword>
<evidence type="ECO:0000256" key="1">
    <source>
        <dbReference type="ARBA" id="ARBA00004571"/>
    </source>
</evidence>
<keyword evidence="7" id="KW-0732">Signal</keyword>
<dbReference type="NCBIfam" id="TIGR01783">
    <property type="entry name" value="TonB-siderophor"/>
    <property type="match status" value="1"/>
</dbReference>
<evidence type="ECO:0000256" key="12">
    <source>
        <dbReference type="ARBA" id="ARBA00023237"/>
    </source>
</evidence>
<organism evidence="19 20">
    <name type="scientific">Pseudanabaena catenata USMAC16</name>
    <dbReference type="NCBI Taxonomy" id="1855837"/>
    <lineage>
        <taxon>Bacteria</taxon>
        <taxon>Bacillati</taxon>
        <taxon>Cyanobacteriota</taxon>
        <taxon>Cyanophyceae</taxon>
        <taxon>Pseudanabaenales</taxon>
        <taxon>Pseudanabaenaceae</taxon>
        <taxon>Pseudanabaena</taxon>
    </lineage>
</organism>
<dbReference type="CDD" id="cd01347">
    <property type="entry name" value="ligand_gated_channel"/>
    <property type="match status" value="1"/>
</dbReference>
<keyword evidence="20" id="KW-1185">Reference proteome</keyword>
<comment type="caution">
    <text evidence="19">The sequence shown here is derived from an EMBL/GenBank/DDBJ whole genome shotgun (WGS) entry which is preliminary data.</text>
</comment>
<keyword evidence="10 14" id="KW-0798">TonB box</keyword>
<dbReference type="EMBL" id="VBTY01000139">
    <property type="protein sequence ID" value="MDG3495958.1"/>
    <property type="molecule type" value="Genomic_DNA"/>
</dbReference>
<protein>
    <submittedName>
        <fullName evidence="19">TonB-dependent receptor</fullName>
    </submittedName>
</protein>
<evidence type="ECO:0000256" key="6">
    <source>
        <dbReference type="ARBA" id="ARBA00022692"/>
    </source>
</evidence>
<dbReference type="RefSeq" id="WP_009628111.1">
    <property type="nucleotide sequence ID" value="NZ_VBTY01000139.1"/>
</dbReference>
<feature type="domain" description="TonB-dependent receptor plug" evidence="17">
    <location>
        <begin position="231"/>
        <end position="332"/>
    </location>
</feature>
<accession>A0A9X4RID2</accession>
<dbReference type="Pfam" id="PF00593">
    <property type="entry name" value="TonB_dep_Rec_b-barrel"/>
    <property type="match status" value="1"/>
</dbReference>
<evidence type="ECO:0000256" key="3">
    <source>
        <dbReference type="ARBA" id="ARBA00022448"/>
    </source>
</evidence>
<dbReference type="InterPro" id="IPR021731">
    <property type="entry name" value="AMIN_dom"/>
</dbReference>
<evidence type="ECO:0000259" key="16">
    <source>
        <dbReference type="Pfam" id="PF00593"/>
    </source>
</evidence>
<dbReference type="PANTHER" id="PTHR32552:SF68">
    <property type="entry name" value="FERRICHROME OUTER MEMBRANE TRANSPORTER_PHAGE RECEPTOR"/>
    <property type="match status" value="1"/>
</dbReference>
<evidence type="ECO:0000256" key="5">
    <source>
        <dbReference type="ARBA" id="ARBA00022496"/>
    </source>
</evidence>
<evidence type="ECO:0000256" key="8">
    <source>
        <dbReference type="ARBA" id="ARBA00023004"/>
    </source>
</evidence>
<name>A0A9X4RID2_9CYAN</name>
<dbReference type="InterPro" id="IPR036942">
    <property type="entry name" value="Beta-barrel_TonB_sf"/>
</dbReference>
<keyword evidence="11 13" id="KW-0472">Membrane</keyword>
<evidence type="ECO:0000256" key="9">
    <source>
        <dbReference type="ARBA" id="ARBA00023065"/>
    </source>
</evidence>
<dbReference type="PANTHER" id="PTHR32552">
    <property type="entry name" value="FERRICHROME IRON RECEPTOR-RELATED"/>
    <property type="match status" value="1"/>
</dbReference>
<keyword evidence="12 13" id="KW-0998">Cell outer membrane</keyword>
<dbReference type="InterPro" id="IPR037066">
    <property type="entry name" value="Plug_dom_sf"/>
</dbReference>
<dbReference type="InterPro" id="IPR012910">
    <property type="entry name" value="Plug_dom"/>
</dbReference>
<sequence>MKSDRVLFASLVCAVASMATPELLKFDVAEVSAENLTKEGTIQADILANPESGPQIDSRNPKSDGQISSVRDLRQVSTKASALLAQASTNPVQITGVKVNPTADGLEVILETSTGNLVAPVAKTSGKLVYFDIPNAKLSLSSGDRFVLENPAKGIVSVSVSQANASYVRAIVTGVSAVPKATVSFSNPTSPVAQKPDEGEEEVQVTGKVEAPPAYVVPNASTATRTNTAIIDTPQSIQVVPQQVLKDQQIVRVDQALRNVSGVTGELGKFASSQSLTIRGFTTDSFSNGPILRDGFRSYYNLGAQETANLEQIEVLKGPASVLYGQNGPGGIINLVTKQPLSKPFYDLQFQVGSFGLIRPSIDFSGPLDTNGNLLYRLNMAYQRSDGFRDFSTTSERFFIAPVVKWKISDRTSLAFSLEYLNDRSPYDVGLLAYGKGVVNVPRDRIFGERDDTNNSKSLSIGYNFEHQFDDNWTLRNAFRYTNQSQQLLTTLPAAFNEVSGTLIRVYGKREFEVNDYSLQTNVVGKFDTGSLKHTLLAGVDLNWSKFKDVLTKIDFSKLLPLNVYSPTYGLFSRPNFDNISQIASGYTDADISRTGVFLQDQIALSDQFSVIAGIRFDGVNNTNPSNGKSRYDNAWSPRLGLLYKPTESVSLFANYSQSFSPNTGQDVNGNFLEPEKAQGYEFGVKAELSKKLFATLSYFDITKQNVATSASPLSLYYVATGKQRSQGIELDISGEIAPNWNITGFYAYTNARVTEDNDIPVGNRLPGSPYNSFGLWTTYQIPDGDLQGLGFGLGVNYVGNRVGDLANSYEVGDYFLTNAAIFYKRDRWRFGLNFNNIFDVNYISGVGGTGRTLGIAPGAPFSMTASIGLQF</sequence>
<evidence type="ECO:0000256" key="10">
    <source>
        <dbReference type="ARBA" id="ARBA00023077"/>
    </source>
</evidence>
<dbReference type="PROSITE" id="PS52016">
    <property type="entry name" value="TONB_DEPENDENT_REC_3"/>
    <property type="match status" value="1"/>
</dbReference>
<keyword evidence="9" id="KW-0406">Ion transport</keyword>
<evidence type="ECO:0000256" key="11">
    <source>
        <dbReference type="ARBA" id="ARBA00023136"/>
    </source>
</evidence>
<evidence type="ECO:0000256" key="14">
    <source>
        <dbReference type="RuleBase" id="RU003357"/>
    </source>
</evidence>
<evidence type="ECO:0000256" key="13">
    <source>
        <dbReference type="PROSITE-ProRule" id="PRU01360"/>
    </source>
</evidence>
<dbReference type="Gene3D" id="2.170.130.10">
    <property type="entry name" value="TonB-dependent receptor, plug domain"/>
    <property type="match status" value="1"/>
</dbReference>
<reference evidence="19" key="1">
    <citation type="submission" date="2019-05" db="EMBL/GenBank/DDBJ databases">
        <title>Whole genome sequencing of Pseudanabaena catenata USMAC16.</title>
        <authorList>
            <person name="Khan Z."/>
            <person name="Omar W.M."/>
            <person name="Convey P."/>
            <person name="Merican F."/>
            <person name="Najimudin N."/>
        </authorList>
    </citation>
    <scope>NUCLEOTIDE SEQUENCE</scope>
    <source>
        <strain evidence="19">USMAC16</strain>
    </source>
</reference>
<keyword evidence="6 13" id="KW-0812">Transmembrane</keyword>
<dbReference type="GO" id="GO:0015344">
    <property type="term" value="F:siderophore uptake transmembrane transporter activity"/>
    <property type="evidence" value="ECO:0007669"/>
    <property type="project" value="TreeGrafter"/>
</dbReference>
<keyword evidence="3 13" id="KW-0813">Transport</keyword>
<dbReference type="Gene3D" id="2.40.170.20">
    <property type="entry name" value="TonB-dependent receptor, beta-barrel domain"/>
    <property type="match status" value="1"/>
</dbReference>
<feature type="compositionally biased region" description="Polar residues" evidence="15">
    <location>
        <begin position="55"/>
        <end position="68"/>
    </location>
</feature>
<dbReference type="Pfam" id="PF07715">
    <property type="entry name" value="Plug"/>
    <property type="match status" value="1"/>
</dbReference>
<comment type="similarity">
    <text evidence="2 13 14">Belongs to the TonB-dependent receptor family.</text>
</comment>
<dbReference type="InterPro" id="IPR000531">
    <property type="entry name" value="Beta-barrel_TonB"/>
</dbReference>
<proteinExistence type="inferred from homology"/>
<dbReference type="AlphaFoldDB" id="A0A9X4RID2"/>
<dbReference type="SUPFAM" id="SSF56935">
    <property type="entry name" value="Porins"/>
    <property type="match status" value="1"/>
</dbReference>
<feature type="domain" description="AMIN" evidence="18">
    <location>
        <begin position="97"/>
        <end position="178"/>
    </location>
</feature>
<evidence type="ECO:0000256" key="2">
    <source>
        <dbReference type="ARBA" id="ARBA00009810"/>
    </source>
</evidence>
<keyword evidence="4 13" id="KW-1134">Transmembrane beta strand</keyword>
<comment type="subcellular location">
    <subcellularLocation>
        <location evidence="1 13">Cell outer membrane</location>
        <topology evidence="1 13">Multi-pass membrane protein</topology>
    </subcellularLocation>
</comment>
<evidence type="ECO:0000313" key="20">
    <source>
        <dbReference type="Proteomes" id="UP001152872"/>
    </source>
</evidence>
<evidence type="ECO:0000259" key="17">
    <source>
        <dbReference type="Pfam" id="PF07715"/>
    </source>
</evidence>
<dbReference type="GO" id="GO:0009279">
    <property type="term" value="C:cell outer membrane"/>
    <property type="evidence" value="ECO:0007669"/>
    <property type="project" value="UniProtKB-SubCell"/>
</dbReference>
<feature type="domain" description="TonB-dependent receptor-like beta-barrel" evidence="16">
    <location>
        <begin position="406"/>
        <end position="838"/>
    </location>
</feature>
<evidence type="ECO:0000256" key="7">
    <source>
        <dbReference type="ARBA" id="ARBA00022729"/>
    </source>
</evidence>
<dbReference type="Proteomes" id="UP001152872">
    <property type="component" value="Unassembled WGS sequence"/>
</dbReference>
<evidence type="ECO:0000256" key="15">
    <source>
        <dbReference type="SAM" id="MobiDB-lite"/>
    </source>
</evidence>
<dbReference type="InterPro" id="IPR010105">
    <property type="entry name" value="TonB_sidphr_rcpt"/>
</dbReference>
<dbReference type="Pfam" id="PF11741">
    <property type="entry name" value="AMIN"/>
    <property type="match status" value="1"/>
</dbReference>
<keyword evidence="8" id="KW-0408">Iron</keyword>
<evidence type="ECO:0000313" key="19">
    <source>
        <dbReference type="EMBL" id="MDG3495958.1"/>
    </source>
</evidence>
<keyword evidence="19" id="KW-0675">Receptor</keyword>
<evidence type="ECO:0000259" key="18">
    <source>
        <dbReference type="Pfam" id="PF11741"/>
    </source>
</evidence>
<gene>
    <name evidence="19" type="ORF">FEV09_15530</name>
</gene>